<proteinExistence type="predicted"/>
<protein>
    <submittedName>
        <fullName evidence="2">Flagellar basal-body P-ring formation protein FlgA</fullName>
    </submittedName>
</protein>
<dbReference type="GO" id="GO:0044780">
    <property type="term" value="P:bacterial-type flagellum assembly"/>
    <property type="evidence" value="ECO:0007669"/>
    <property type="project" value="InterPro"/>
</dbReference>
<dbReference type="PANTHER" id="PTHR36307">
    <property type="entry name" value="FLAGELLA BASAL BODY P-RING FORMATION PROTEIN FLGA"/>
    <property type="match status" value="1"/>
</dbReference>
<evidence type="ECO:0000313" key="2">
    <source>
        <dbReference type="EMBL" id="SFV75975.1"/>
    </source>
</evidence>
<keyword evidence="2" id="KW-0969">Cilium</keyword>
<keyword evidence="2" id="KW-0966">Cell projection</keyword>
<dbReference type="InterPro" id="IPR017585">
    <property type="entry name" value="SAF_FlgA"/>
</dbReference>
<accession>A0A1W1D5R9</accession>
<gene>
    <name evidence="2" type="ORF">MNB_SM-3-924</name>
</gene>
<dbReference type="AlphaFoldDB" id="A0A1W1D5R9"/>
<name>A0A1W1D5R9_9ZZZZ</name>
<sequence>MLSKILFISLLISSLYANKTLKKEYYVPTNSIKLSYIIPNVKNDKEILSIINERYTLRIKSKYLLKILQQNGYKNYKATSNYINFIRKSDIDTSLLQNYLIRFYKKHYDIKFQNIEIKPRGFIQSMPKHYTIKIQRRSFLKNKGIISIKSDNNKQFFFNYTLDAFINVYKTTKKIQRGEELSFSNCAKESIMLHNFYAQPIKNLQKGKFESKYLLKQGHIITQRDISKLKLIHRGEEINLFFQEGNIAISLVAKALQNGAYGDIIKVKNKNGKILHIRVTGKNKGEVL</sequence>
<dbReference type="InterPro" id="IPR039246">
    <property type="entry name" value="Flagellar_FlgA"/>
</dbReference>
<reference evidence="2" key="1">
    <citation type="submission" date="2016-10" db="EMBL/GenBank/DDBJ databases">
        <authorList>
            <person name="de Groot N.N."/>
        </authorList>
    </citation>
    <scope>NUCLEOTIDE SEQUENCE</scope>
</reference>
<dbReference type="PANTHER" id="PTHR36307:SF1">
    <property type="entry name" value="FLAGELLA BASAL BODY P-RING FORMATION PROTEIN FLGA"/>
    <property type="match status" value="1"/>
</dbReference>
<dbReference type="NCBIfam" id="TIGR03170">
    <property type="entry name" value="flgA_cterm"/>
    <property type="match status" value="1"/>
</dbReference>
<dbReference type="Gene3D" id="2.30.30.760">
    <property type="match status" value="1"/>
</dbReference>
<dbReference type="EMBL" id="FPHP01000049">
    <property type="protein sequence ID" value="SFV75975.1"/>
    <property type="molecule type" value="Genomic_DNA"/>
</dbReference>
<dbReference type="Pfam" id="PF13144">
    <property type="entry name" value="ChapFlgA"/>
    <property type="match status" value="1"/>
</dbReference>
<organism evidence="2">
    <name type="scientific">hydrothermal vent metagenome</name>
    <dbReference type="NCBI Taxonomy" id="652676"/>
    <lineage>
        <taxon>unclassified sequences</taxon>
        <taxon>metagenomes</taxon>
        <taxon>ecological metagenomes</taxon>
    </lineage>
</organism>
<keyword evidence="2" id="KW-0282">Flagellum</keyword>
<feature type="domain" description="Flagella basal body P-ring formation protein FlgA SAF" evidence="1">
    <location>
        <begin position="167"/>
        <end position="287"/>
    </location>
</feature>
<evidence type="ECO:0000259" key="1">
    <source>
        <dbReference type="Pfam" id="PF13144"/>
    </source>
</evidence>